<sequence>MYAETARRSGRAVVQTKLYGHEDDATRSGPSKKRKSGFLPTPNQGSAFTLPEPAPTTPESAQTGAPVFRRDLCPANGGINFVLRVPQYSASTTTLRAWFDGAPVPAFSVNAVSSPVLLRYPYRNWRDGRSGTIQYQNSYQVLVNRLKFIDYELTYSPMDPIRGHVSDLMVWNVNKLGTTAGKAEYLNYFGTKEVFVV</sequence>
<feature type="region of interest" description="Disordered" evidence="1">
    <location>
        <begin position="1"/>
        <end position="63"/>
    </location>
</feature>
<evidence type="ECO:0000313" key="2">
    <source>
        <dbReference type="EMBL" id="KAJ3168102.1"/>
    </source>
</evidence>
<comment type="caution">
    <text evidence="2">The sequence shown here is derived from an EMBL/GenBank/DDBJ whole genome shotgun (WGS) entry which is preliminary data.</text>
</comment>
<proteinExistence type="predicted"/>
<evidence type="ECO:0000313" key="3">
    <source>
        <dbReference type="Proteomes" id="UP001212152"/>
    </source>
</evidence>
<keyword evidence="3" id="KW-1185">Reference proteome</keyword>
<gene>
    <name evidence="2" type="ORF">HDU87_001243</name>
</gene>
<dbReference type="AlphaFoldDB" id="A0AAD5TCW3"/>
<accession>A0AAD5TCW3</accession>
<protein>
    <submittedName>
        <fullName evidence="2">Uncharacterized protein</fullName>
    </submittedName>
</protein>
<organism evidence="2 3">
    <name type="scientific">Geranomyces variabilis</name>
    <dbReference type="NCBI Taxonomy" id="109894"/>
    <lineage>
        <taxon>Eukaryota</taxon>
        <taxon>Fungi</taxon>
        <taxon>Fungi incertae sedis</taxon>
        <taxon>Chytridiomycota</taxon>
        <taxon>Chytridiomycota incertae sedis</taxon>
        <taxon>Chytridiomycetes</taxon>
        <taxon>Spizellomycetales</taxon>
        <taxon>Powellomycetaceae</taxon>
        <taxon>Geranomyces</taxon>
    </lineage>
</organism>
<dbReference type="Proteomes" id="UP001212152">
    <property type="component" value="Unassembled WGS sequence"/>
</dbReference>
<evidence type="ECO:0000256" key="1">
    <source>
        <dbReference type="SAM" id="MobiDB-lite"/>
    </source>
</evidence>
<dbReference type="EMBL" id="JADGJQ010000126">
    <property type="protein sequence ID" value="KAJ3168102.1"/>
    <property type="molecule type" value="Genomic_DNA"/>
</dbReference>
<reference evidence="2" key="1">
    <citation type="submission" date="2020-05" db="EMBL/GenBank/DDBJ databases">
        <title>Phylogenomic resolution of chytrid fungi.</title>
        <authorList>
            <person name="Stajich J.E."/>
            <person name="Amses K."/>
            <person name="Simmons R."/>
            <person name="Seto K."/>
            <person name="Myers J."/>
            <person name="Bonds A."/>
            <person name="Quandt C.A."/>
            <person name="Barry K."/>
            <person name="Liu P."/>
            <person name="Grigoriev I."/>
            <person name="Longcore J.E."/>
            <person name="James T.Y."/>
        </authorList>
    </citation>
    <scope>NUCLEOTIDE SEQUENCE</scope>
    <source>
        <strain evidence="2">JEL0379</strain>
    </source>
</reference>
<name>A0AAD5TCW3_9FUNG</name>